<evidence type="ECO:0000313" key="7">
    <source>
        <dbReference type="Proteomes" id="UP000574769"/>
    </source>
</evidence>
<keyword evidence="7" id="KW-1185">Reference proteome</keyword>
<feature type="transmembrane region" description="Helical" evidence="5">
    <location>
        <begin position="91"/>
        <end position="108"/>
    </location>
</feature>
<feature type="transmembrane region" description="Helical" evidence="5">
    <location>
        <begin position="115"/>
        <end position="131"/>
    </location>
</feature>
<dbReference type="EMBL" id="JACHNY010000003">
    <property type="protein sequence ID" value="MBB4617836.1"/>
    <property type="molecule type" value="Genomic_DNA"/>
</dbReference>
<dbReference type="InterPro" id="IPR023352">
    <property type="entry name" value="MAPEG-like_dom_sf"/>
</dbReference>
<evidence type="ECO:0000313" key="6">
    <source>
        <dbReference type="EMBL" id="MBB4617836.1"/>
    </source>
</evidence>
<feature type="transmembrane region" description="Helical" evidence="5">
    <location>
        <begin position="6"/>
        <end position="24"/>
    </location>
</feature>
<dbReference type="Gene3D" id="1.20.120.550">
    <property type="entry name" value="Membrane associated eicosanoid/glutathione metabolism-like domain"/>
    <property type="match status" value="1"/>
</dbReference>
<comment type="subcellular location">
    <subcellularLocation>
        <location evidence="1">Membrane</location>
    </subcellularLocation>
</comment>
<keyword evidence="3 5" id="KW-1133">Transmembrane helix</keyword>
<reference evidence="6 7" key="1">
    <citation type="submission" date="2020-08" db="EMBL/GenBank/DDBJ databases">
        <title>Genomic Encyclopedia of Type Strains, Phase IV (KMG-IV): sequencing the most valuable type-strain genomes for metagenomic binning, comparative biology and taxonomic classification.</title>
        <authorList>
            <person name="Goeker M."/>
        </authorList>
    </citation>
    <scope>NUCLEOTIDE SEQUENCE [LARGE SCALE GENOMIC DNA]</scope>
    <source>
        <strain evidence="6 7">DSM 15867</strain>
    </source>
</reference>
<dbReference type="Proteomes" id="UP000574769">
    <property type="component" value="Unassembled WGS sequence"/>
</dbReference>
<dbReference type="RefSeq" id="WP_184114048.1">
    <property type="nucleotide sequence ID" value="NZ_JACHNY010000003.1"/>
</dbReference>
<protein>
    <submittedName>
        <fullName evidence="6">Putative MAPEG superfamily protein</fullName>
    </submittedName>
</protein>
<keyword evidence="2 5" id="KW-0812">Transmembrane</keyword>
<comment type="caution">
    <text evidence="6">The sequence shown here is derived from an EMBL/GenBank/DDBJ whole genome shotgun (WGS) entry which is preliminary data.</text>
</comment>
<dbReference type="InterPro" id="IPR001129">
    <property type="entry name" value="Membr-assoc_MAPEG"/>
</dbReference>
<evidence type="ECO:0000256" key="5">
    <source>
        <dbReference type="SAM" id="Phobius"/>
    </source>
</evidence>
<name>A0A7W7EY65_9SPHN</name>
<evidence type="ECO:0000256" key="1">
    <source>
        <dbReference type="ARBA" id="ARBA00004370"/>
    </source>
</evidence>
<dbReference type="SUPFAM" id="SSF161084">
    <property type="entry name" value="MAPEG domain-like"/>
    <property type="match status" value="1"/>
</dbReference>
<sequence>MIPLPVEIQLLGWSVVLLFVHIMVQGQTATRDRGLDWNAGPRDGDAKPLGPLAGRAQRALSNFQETWPAFIALALAVTLTGRSGGWSQIGAWIWFGARIAYIPLYLGGVKYVRSLAWLVSALGLLLMLVQLL</sequence>
<dbReference type="PANTHER" id="PTHR35371">
    <property type="entry name" value="INNER MEMBRANE PROTEIN"/>
    <property type="match status" value="1"/>
</dbReference>
<dbReference type="AlphaFoldDB" id="A0A7W7EY65"/>
<dbReference type="PANTHER" id="PTHR35371:SF1">
    <property type="entry name" value="BLR7753 PROTEIN"/>
    <property type="match status" value="1"/>
</dbReference>
<gene>
    <name evidence="6" type="ORF">GGQ96_001964</name>
</gene>
<evidence type="ECO:0000256" key="4">
    <source>
        <dbReference type="ARBA" id="ARBA00023136"/>
    </source>
</evidence>
<keyword evidence="4 5" id="KW-0472">Membrane</keyword>
<accession>A0A7W7EY65</accession>
<dbReference type="Pfam" id="PF01124">
    <property type="entry name" value="MAPEG"/>
    <property type="match status" value="1"/>
</dbReference>
<evidence type="ECO:0000256" key="3">
    <source>
        <dbReference type="ARBA" id="ARBA00022989"/>
    </source>
</evidence>
<evidence type="ECO:0000256" key="2">
    <source>
        <dbReference type="ARBA" id="ARBA00022692"/>
    </source>
</evidence>
<dbReference type="GO" id="GO:0016020">
    <property type="term" value="C:membrane"/>
    <property type="evidence" value="ECO:0007669"/>
    <property type="project" value="UniProtKB-SubCell"/>
</dbReference>
<feature type="transmembrane region" description="Helical" evidence="5">
    <location>
        <begin position="67"/>
        <end position="85"/>
    </location>
</feature>
<proteinExistence type="predicted"/>
<organism evidence="6 7">
    <name type="scientific">Sphingomonas abaci</name>
    <dbReference type="NCBI Taxonomy" id="237611"/>
    <lineage>
        <taxon>Bacteria</taxon>
        <taxon>Pseudomonadati</taxon>
        <taxon>Pseudomonadota</taxon>
        <taxon>Alphaproteobacteria</taxon>
        <taxon>Sphingomonadales</taxon>
        <taxon>Sphingomonadaceae</taxon>
        <taxon>Sphingomonas</taxon>
    </lineage>
</organism>